<proteinExistence type="predicted"/>
<dbReference type="Proteomes" id="UP001278050">
    <property type="component" value="Unassembled WGS sequence"/>
</dbReference>
<reference evidence="1 4" key="2">
    <citation type="submission" date="2023-11" db="EMBL/GenBank/DDBJ databases">
        <title>MicrobeMod: A computational toolkit for identifying prokaryotic methylation and restriction-modification with nanopore sequencing.</title>
        <authorList>
            <person name="Crits-Christoph A."/>
            <person name="Kang S.C."/>
            <person name="Lee H."/>
            <person name="Ostrov N."/>
        </authorList>
    </citation>
    <scope>NUCLEOTIDE SEQUENCE [LARGE SCALE GENOMIC DNA]</scope>
    <source>
        <strain evidence="1 4">ATCC BAA-571</strain>
    </source>
</reference>
<dbReference type="EMBL" id="FNAE01000001">
    <property type="protein sequence ID" value="SDD54145.1"/>
    <property type="molecule type" value="Genomic_DNA"/>
</dbReference>
<name>A0A1G6VMP3_9GAMM</name>
<dbReference type="InterPro" id="IPR010985">
    <property type="entry name" value="Ribbon_hlx_hlx"/>
</dbReference>
<dbReference type="Proteomes" id="UP000182413">
    <property type="component" value="Unassembled WGS sequence"/>
</dbReference>
<dbReference type="SUPFAM" id="SSF47598">
    <property type="entry name" value="Ribbon-helix-helix"/>
    <property type="match status" value="1"/>
</dbReference>
<evidence type="ECO:0000313" key="1">
    <source>
        <dbReference type="EMBL" id="MDX5991820.1"/>
    </source>
</evidence>
<organism evidence="2 3">
    <name type="scientific">Ectopseudomonas alcaliphila</name>
    <dbReference type="NCBI Taxonomy" id="101564"/>
    <lineage>
        <taxon>Bacteria</taxon>
        <taxon>Pseudomonadati</taxon>
        <taxon>Pseudomonadota</taxon>
        <taxon>Gammaproteobacteria</taxon>
        <taxon>Pseudomonadales</taxon>
        <taxon>Pseudomonadaceae</taxon>
        <taxon>Ectopseudomonas</taxon>
    </lineage>
</organism>
<protein>
    <submittedName>
        <fullName evidence="2">Uncharacterized protein</fullName>
    </submittedName>
</protein>
<dbReference type="AlphaFoldDB" id="A0A1G6VMP3"/>
<dbReference type="OrthoDB" id="7028129at2"/>
<evidence type="ECO:0000313" key="3">
    <source>
        <dbReference type="Proteomes" id="UP000182413"/>
    </source>
</evidence>
<dbReference type="GO" id="GO:0006355">
    <property type="term" value="P:regulation of DNA-templated transcription"/>
    <property type="evidence" value="ECO:0007669"/>
    <property type="project" value="InterPro"/>
</dbReference>
<dbReference type="RefSeq" id="WP_017677945.1">
    <property type="nucleotide sequence ID" value="NZ_CBCSET010000001.1"/>
</dbReference>
<sequence>MPKLILEIETDLYRTLQEAARTNQLSLEDECLRRLEGGVRRSRYMEALLAELRAADAQRRAERD</sequence>
<reference evidence="2 3" key="1">
    <citation type="submission" date="2016-10" db="EMBL/GenBank/DDBJ databases">
        <authorList>
            <person name="de Groot N.N."/>
        </authorList>
    </citation>
    <scope>NUCLEOTIDE SEQUENCE [LARGE SCALE GENOMIC DNA]</scope>
    <source>
        <strain evidence="2 3">JCM 10630</strain>
    </source>
</reference>
<gene>
    <name evidence="2" type="ORF">SAMN05216575_101782</name>
    <name evidence="1" type="ORF">SIM71_07115</name>
</gene>
<keyword evidence="4" id="KW-1185">Reference proteome</keyword>
<dbReference type="EMBL" id="JAWXXP010000001">
    <property type="protein sequence ID" value="MDX5991820.1"/>
    <property type="molecule type" value="Genomic_DNA"/>
</dbReference>
<accession>A0A1G6VMP3</accession>
<evidence type="ECO:0000313" key="2">
    <source>
        <dbReference type="EMBL" id="SDD54145.1"/>
    </source>
</evidence>
<evidence type="ECO:0000313" key="4">
    <source>
        <dbReference type="Proteomes" id="UP001278050"/>
    </source>
</evidence>